<evidence type="ECO:0000313" key="5">
    <source>
        <dbReference type="Proteomes" id="UP001364211"/>
    </source>
</evidence>
<evidence type="ECO:0000259" key="2">
    <source>
        <dbReference type="Pfam" id="PF02470"/>
    </source>
</evidence>
<dbReference type="InterPro" id="IPR005693">
    <property type="entry name" value="Mce"/>
</dbReference>
<feature type="domain" description="Mce/MlaD" evidence="2">
    <location>
        <begin position="40"/>
        <end position="118"/>
    </location>
</feature>
<dbReference type="EMBL" id="JBBJUP010000007">
    <property type="protein sequence ID" value="MEJ8279429.1"/>
    <property type="molecule type" value="Genomic_DNA"/>
</dbReference>
<protein>
    <submittedName>
        <fullName evidence="4">MCE family protein</fullName>
    </submittedName>
</protein>
<keyword evidence="5" id="KW-1185">Reference proteome</keyword>
<evidence type="ECO:0000313" key="4">
    <source>
        <dbReference type="EMBL" id="MEJ8279429.1"/>
    </source>
</evidence>
<feature type="transmembrane region" description="Helical" evidence="1">
    <location>
        <begin position="12"/>
        <end position="33"/>
    </location>
</feature>
<dbReference type="Pfam" id="PF11887">
    <property type="entry name" value="Mce4_CUP1"/>
    <property type="match status" value="1"/>
</dbReference>
<dbReference type="InterPro" id="IPR052336">
    <property type="entry name" value="MlaD_Phospholipid_Transporter"/>
</dbReference>
<feature type="domain" description="Mammalian cell entry C-terminal" evidence="3">
    <location>
        <begin position="126"/>
        <end position="340"/>
    </location>
</feature>
<keyword evidence="1" id="KW-1133">Transmembrane helix</keyword>
<dbReference type="PANTHER" id="PTHR33371:SF19">
    <property type="entry name" value="MCE-FAMILY PROTEIN MCE4A"/>
    <property type="match status" value="1"/>
</dbReference>
<dbReference type="NCBIfam" id="TIGR00996">
    <property type="entry name" value="Mtu_fam_mce"/>
    <property type="match status" value="1"/>
</dbReference>
<gene>
    <name evidence="4" type="ORF">WJX68_10850</name>
</gene>
<proteinExistence type="predicted"/>
<comment type="caution">
    <text evidence="4">The sequence shown here is derived from an EMBL/GenBank/DDBJ whole genome shotgun (WGS) entry which is preliminary data.</text>
</comment>
<reference evidence="4 5" key="1">
    <citation type="submission" date="2024-03" db="EMBL/GenBank/DDBJ databases">
        <title>Draft genome sequence of Pseudonocardia sp. DW16-2.</title>
        <authorList>
            <person name="Duangmal K."/>
        </authorList>
    </citation>
    <scope>NUCLEOTIDE SEQUENCE [LARGE SCALE GENOMIC DNA]</scope>
    <source>
        <strain evidence="4 5">DW16-2</strain>
    </source>
</reference>
<accession>A0ABU8T650</accession>
<dbReference type="RefSeq" id="WP_340289025.1">
    <property type="nucleotide sequence ID" value="NZ_JBBJUP010000007.1"/>
</dbReference>
<dbReference type="PANTHER" id="PTHR33371">
    <property type="entry name" value="INTERMEMBRANE PHOSPHOLIPID TRANSPORT SYSTEM BINDING PROTEIN MLAD-RELATED"/>
    <property type="match status" value="1"/>
</dbReference>
<keyword evidence="1" id="KW-0472">Membrane</keyword>
<dbReference type="InterPro" id="IPR003399">
    <property type="entry name" value="Mce/MlaD"/>
</dbReference>
<organism evidence="4 5">
    <name type="scientific">Pseudonocardia spirodelae</name>
    <dbReference type="NCBI Taxonomy" id="3133431"/>
    <lineage>
        <taxon>Bacteria</taxon>
        <taxon>Bacillati</taxon>
        <taxon>Actinomycetota</taxon>
        <taxon>Actinomycetes</taxon>
        <taxon>Pseudonocardiales</taxon>
        <taxon>Pseudonocardiaceae</taxon>
        <taxon>Pseudonocardia</taxon>
    </lineage>
</organism>
<keyword evidence="1" id="KW-0812">Transmembrane</keyword>
<evidence type="ECO:0000256" key="1">
    <source>
        <dbReference type="SAM" id="Phobius"/>
    </source>
</evidence>
<name>A0ABU8T650_9PSEU</name>
<dbReference type="Proteomes" id="UP001364211">
    <property type="component" value="Unassembled WGS sequence"/>
</dbReference>
<dbReference type="InterPro" id="IPR024516">
    <property type="entry name" value="Mce_C"/>
</dbReference>
<sequence length="399" mass="42481">MSESTTRRADLRIRGLALLVVIGLLFWLTIAMYQQAFRSTVDVTLEADRSGLQMQAGNLVKMRNVDVGRVSSVDLAPDGTTAVLTLAMEPELVDRIPANPRIDLFQLTAFGNKYVSMSDPDQPTGSLSAGQVLRSDHVSVEANTVLASLQRVVTTVQPAKLAATLGAVAEALRGQGDRLGRTLDLSAGYLEKINSDLPTLQRDLQLTGEVANLYGDVAPDLMTILRNVTVTGNTLVEKQQQLNQTLVQLTTLGDTAGDTLAVNGNGIVTMLDTLRPTTSLVARYSPMLTCWLQGVDEAYKRLRGPVGGSVGGAATYTTVQPGDDPYTVDEPNLVTANSGPDCHGLPYIGADQIPRPADKNDPTADLDATDNRLRTGDQTLITQLFGPLGGLAPAEGGDR</sequence>
<evidence type="ECO:0000259" key="3">
    <source>
        <dbReference type="Pfam" id="PF11887"/>
    </source>
</evidence>
<dbReference type="Pfam" id="PF02470">
    <property type="entry name" value="MlaD"/>
    <property type="match status" value="1"/>
</dbReference>